<evidence type="ECO:0000313" key="3">
    <source>
        <dbReference type="EMBL" id="KAF2804771.1"/>
    </source>
</evidence>
<accession>A0A6A6Y7F4</accession>
<gene>
    <name evidence="3 5" type="ORF">BDZ99DRAFT_525126</name>
</gene>
<keyword evidence="4" id="KW-1185">Reference proteome</keyword>
<dbReference type="OrthoDB" id="443402at2759"/>
<evidence type="ECO:0000313" key="5">
    <source>
        <dbReference type="RefSeq" id="XP_033571735.1"/>
    </source>
</evidence>
<dbReference type="GeneID" id="54466868"/>
<evidence type="ECO:0000256" key="1">
    <source>
        <dbReference type="SAM" id="MobiDB-lite"/>
    </source>
</evidence>
<dbReference type="InterPro" id="IPR056693">
    <property type="entry name" value="DUF7791"/>
</dbReference>
<dbReference type="AlphaFoldDB" id="A0A6A6Y7F4"/>
<name>A0A6A6Y7F4_9PEZI</name>
<dbReference type="InterPro" id="IPR036770">
    <property type="entry name" value="Ankyrin_rpt-contain_sf"/>
</dbReference>
<reference evidence="5" key="3">
    <citation type="submission" date="2025-04" db="UniProtKB">
        <authorList>
            <consortium name="RefSeq"/>
        </authorList>
    </citation>
    <scope>IDENTIFICATION</scope>
    <source>
        <strain evidence="5">CBS 304.34</strain>
    </source>
</reference>
<dbReference type="EMBL" id="MU003711">
    <property type="protein sequence ID" value="KAF2804771.1"/>
    <property type="molecule type" value="Genomic_DNA"/>
</dbReference>
<dbReference type="Pfam" id="PF25053">
    <property type="entry name" value="DUF7791"/>
    <property type="match status" value="1"/>
</dbReference>
<dbReference type="RefSeq" id="XP_033571735.1">
    <property type="nucleotide sequence ID" value="XM_033725975.1"/>
</dbReference>
<evidence type="ECO:0000313" key="4">
    <source>
        <dbReference type="Proteomes" id="UP000504636"/>
    </source>
</evidence>
<reference evidence="5" key="2">
    <citation type="submission" date="2020-04" db="EMBL/GenBank/DDBJ databases">
        <authorList>
            <consortium name="NCBI Genome Project"/>
        </authorList>
    </citation>
    <scope>NUCLEOTIDE SEQUENCE</scope>
    <source>
        <strain evidence="5">CBS 304.34</strain>
    </source>
</reference>
<dbReference type="Gene3D" id="1.25.40.20">
    <property type="entry name" value="Ankyrin repeat-containing domain"/>
    <property type="match status" value="1"/>
</dbReference>
<feature type="region of interest" description="Disordered" evidence="1">
    <location>
        <begin position="15"/>
        <end position="34"/>
    </location>
</feature>
<reference evidence="3 5" key="1">
    <citation type="journal article" date="2020" name="Stud. Mycol.">
        <title>101 Dothideomycetes genomes: a test case for predicting lifestyles and emergence of pathogens.</title>
        <authorList>
            <person name="Haridas S."/>
            <person name="Albert R."/>
            <person name="Binder M."/>
            <person name="Bloem J."/>
            <person name="Labutti K."/>
            <person name="Salamov A."/>
            <person name="Andreopoulos B."/>
            <person name="Baker S."/>
            <person name="Barry K."/>
            <person name="Bills G."/>
            <person name="Bluhm B."/>
            <person name="Cannon C."/>
            <person name="Castanera R."/>
            <person name="Culley D."/>
            <person name="Daum C."/>
            <person name="Ezra D."/>
            <person name="Gonzalez J."/>
            <person name="Henrissat B."/>
            <person name="Kuo A."/>
            <person name="Liang C."/>
            <person name="Lipzen A."/>
            <person name="Lutzoni F."/>
            <person name="Magnuson J."/>
            <person name="Mondo S."/>
            <person name="Nolan M."/>
            <person name="Ohm R."/>
            <person name="Pangilinan J."/>
            <person name="Park H.-J."/>
            <person name="Ramirez L."/>
            <person name="Alfaro M."/>
            <person name="Sun H."/>
            <person name="Tritt A."/>
            <person name="Yoshinaga Y."/>
            <person name="Zwiers L.-H."/>
            <person name="Turgeon B."/>
            <person name="Goodwin S."/>
            <person name="Spatafora J."/>
            <person name="Crous P."/>
            <person name="Grigoriev I."/>
        </authorList>
    </citation>
    <scope>NUCLEOTIDE SEQUENCE</scope>
    <source>
        <strain evidence="3 5">CBS 304.34</strain>
    </source>
</reference>
<evidence type="ECO:0000259" key="2">
    <source>
        <dbReference type="Pfam" id="PF25053"/>
    </source>
</evidence>
<organism evidence="3">
    <name type="scientific">Mytilinidion resinicola</name>
    <dbReference type="NCBI Taxonomy" id="574789"/>
    <lineage>
        <taxon>Eukaryota</taxon>
        <taxon>Fungi</taxon>
        <taxon>Dikarya</taxon>
        <taxon>Ascomycota</taxon>
        <taxon>Pezizomycotina</taxon>
        <taxon>Dothideomycetes</taxon>
        <taxon>Pleosporomycetidae</taxon>
        <taxon>Mytilinidiales</taxon>
        <taxon>Mytilinidiaceae</taxon>
        <taxon>Mytilinidion</taxon>
    </lineage>
</organism>
<protein>
    <recommendedName>
        <fullName evidence="2">DUF7791 domain-containing protein</fullName>
    </recommendedName>
</protein>
<proteinExistence type="predicted"/>
<feature type="domain" description="DUF7791" evidence="2">
    <location>
        <begin position="56"/>
        <end position="210"/>
    </location>
</feature>
<dbReference type="Proteomes" id="UP000504636">
    <property type="component" value="Unplaced"/>
</dbReference>
<sequence length="526" mass="59445">MKTAPVENVIIPASLGGRDIRDQPSNSKSNPPEQPIDLDALYAHVLGKVGPRLSCQGSKIFQVFQHWQSYQKKRDVLREYFPNICSTNLSFAFEDDQSHHLIASNNPLSASEICERRDKVGSWLENCCGGLIEFCSEDLTLTKKDSHDVGTPESVNSGNRRIQYAHDSVLQYLTKLEIWSEIVKKNTDEDFTVEHAVLKSLVLQIKTWTSPAGRREIGCPWDLILSTLRYASYAEQKLGRAQTTLLDELDKSVSEHFHQRVQAKPQPRYNGRPLFPDSHWSEFWPTDFQRSLRWRDTFLALAIRHNLHHYAAAKLASHGAAAAATVATAITQKPGRPLLSYTFFPVLGNFLVDPALVALLLAHGADPNAPFDNSSPWQDFLRYLMENSYQATAKAHTKRASDIAELLLAHGADPHAECDFFQISEDIPRVCSAIDVVQRVFMDEAAEVRVGLQLQRVLLQRQQTVSNAQETLRRIQREKSGEDVGRDERLAQFESGLEEGGKKPEERPVATKSRWRLFPRKLSAVR</sequence>